<dbReference type="EMBL" id="KB454543">
    <property type="protein sequence ID" value="EME26726.1"/>
    <property type="molecule type" value="Genomic_DNA"/>
</dbReference>
<proteinExistence type="predicted"/>
<name>M2VU56_GALSU</name>
<dbReference type="Gramene" id="EME26726">
    <property type="protein sequence ID" value="EME26726"/>
    <property type="gene ID" value="Gasu_56250"/>
</dbReference>
<evidence type="ECO:0000256" key="1">
    <source>
        <dbReference type="SAM" id="MobiDB-lite"/>
    </source>
</evidence>
<dbReference type="KEGG" id="gsl:Gasu_56250"/>
<evidence type="ECO:0000313" key="2">
    <source>
        <dbReference type="EMBL" id="EME26726.1"/>
    </source>
</evidence>
<dbReference type="Proteomes" id="UP000030680">
    <property type="component" value="Unassembled WGS sequence"/>
</dbReference>
<dbReference type="RefSeq" id="XP_005703246.1">
    <property type="nucleotide sequence ID" value="XM_005703189.1"/>
</dbReference>
<dbReference type="GeneID" id="17085682"/>
<organism evidence="2 3">
    <name type="scientific">Galdieria sulphuraria</name>
    <name type="common">Red alga</name>
    <dbReference type="NCBI Taxonomy" id="130081"/>
    <lineage>
        <taxon>Eukaryota</taxon>
        <taxon>Rhodophyta</taxon>
        <taxon>Bangiophyceae</taxon>
        <taxon>Galdieriales</taxon>
        <taxon>Galdieriaceae</taxon>
        <taxon>Galdieria</taxon>
    </lineage>
</organism>
<feature type="region of interest" description="Disordered" evidence="1">
    <location>
        <begin position="164"/>
        <end position="183"/>
    </location>
</feature>
<keyword evidence="3" id="KW-1185">Reference proteome</keyword>
<dbReference type="OrthoDB" id="10500151at2759"/>
<accession>M2VU56</accession>
<dbReference type="AlphaFoldDB" id="M2VU56"/>
<reference evidence="3" key="1">
    <citation type="journal article" date="2013" name="Science">
        <title>Gene transfer from bacteria and archaea facilitated evolution of an extremophilic eukaryote.</title>
        <authorList>
            <person name="Schonknecht G."/>
            <person name="Chen W.H."/>
            <person name="Ternes C.M."/>
            <person name="Barbier G.G."/>
            <person name="Shrestha R.P."/>
            <person name="Stanke M."/>
            <person name="Brautigam A."/>
            <person name="Baker B.J."/>
            <person name="Banfield J.F."/>
            <person name="Garavito R.M."/>
            <person name="Carr K."/>
            <person name="Wilkerson C."/>
            <person name="Rensing S.A."/>
            <person name="Gagneul D."/>
            <person name="Dickenson N.E."/>
            <person name="Oesterhelt C."/>
            <person name="Lercher M.J."/>
            <person name="Weber A.P."/>
        </authorList>
    </citation>
    <scope>NUCLEOTIDE SEQUENCE [LARGE SCALE GENOMIC DNA]</scope>
    <source>
        <strain evidence="3">074W</strain>
    </source>
</reference>
<protein>
    <submittedName>
        <fullName evidence="2">Uncharacterized protein</fullName>
    </submittedName>
</protein>
<evidence type="ECO:0000313" key="3">
    <source>
        <dbReference type="Proteomes" id="UP000030680"/>
    </source>
</evidence>
<sequence>MLILIKCWEEPSSLVANSELTGYETPPQNMNTVVEEDSKLFPTSPMTWDSNELQQALNGQPLEEQRSANETSQLAVETTTADSLPCTISVEASSPPLLSSSSSSSPLFIEGKMNRQHLGCLPFKDFVKTSKETDAADGGNTCSYTKLFERGNVMDSKDANRWNPKDTLYKEDSSDSIETRHSSTDGISKAPIYITEKCTTASSIDKPTLKQAKLTDCCGIM</sequence>
<gene>
    <name evidence="2" type="ORF">Gasu_56250</name>
</gene>